<sequence length="445" mass="49999">MLRLFKMPGFFTILAAVAGCTLLPQTATSQTASTPPEAIDRVWSGHSVDFALLTTQSHIYAAYYDANRQLTVAQRPLNNPAHWVYHKLDTWLGWDSHNFIAMEADSRGAIHVAANMHVDPLTYFRSAPSGDVRTLTRVPVMVSEEREGAMTYPVFLKDKSGRLIFKYRDGTSGRGNEVYNLYDDVARTWAGLTSAPLVDGEGQRNAYFEGPVQGSDGYFHMAWVWRDSPHAETNHDLSYARSSDLISWQTSDGKPLTLPIKLSRAEIVDPVPVRGGMINGNTKIGFDDQGRVMITYHKYDGSGFTQIWVARREAGGWVRRQISSWRDYRWDFKGTGSLDTELFVEAARAGDKGRLIVPVMRLGQRTQFEIDANTLKLIAERPVANLAQHVRPMLTVPDDMRIRTISTLDAKGRQYVLAWATRPPQRDRPSPDIPDAGELKLFVLP</sequence>
<organism evidence="2 3">
    <name type="scientific">Asticcacaulis machinosus</name>
    <dbReference type="NCBI Taxonomy" id="2984211"/>
    <lineage>
        <taxon>Bacteria</taxon>
        <taxon>Pseudomonadati</taxon>
        <taxon>Pseudomonadota</taxon>
        <taxon>Alphaproteobacteria</taxon>
        <taxon>Caulobacterales</taxon>
        <taxon>Caulobacteraceae</taxon>
        <taxon>Asticcacaulis</taxon>
    </lineage>
</organism>
<dbReference type="Proteomes" id="UP001218579">
    <property type="component" value="Unassembled WGS sequence"/>
</dbReference>
<comment type="caution">
    <text evidence="2">The sequence shown here is derived from an EMBL/GenBank/DDBJ whole genome shotgun (WGS) entry which is preliminary data.</text>
</comment>
<reference evidence="2 3" key="1">
    <citation type="submission" date="2023-01" db="EMBL/GenBank/DDBJ databases">
        <title>Novel species of the genus Asticcacaulis isolated from rivers.</title>
        <authorList>
            <person name="Lu H."/>
        </authorList>
    </citation>
    <scope>NUCLEOTIDE SEQUENCE [LARGE SCALE GENOMIC DNA]</scope>
    <source>
        <strain evidence="2 3">LKC15W</strain>
    </source>
</reference>
<dbReference type="PROSITE" id="PS51257">
    <property type="entry name" value="PROKAR_LIPOPROTEIN"/>
    <property type="match status" value="1"/>
</dbReference>
<feature type="chain" id="PRO_5045643393" evidence="1">
    <location>
        <begin position="30"/>
        <end position="445"/>
    </location>
</feature>
<dbReference type="EMBL" id="JAQQKV010000001">
    <property type="protein sequence ID" value="MDC7675961.1"/>
    <property type="molecule type" value="Genomic_DNA"/>
</dbReference>
<name>A0ABT5HI87_9CAUL</name>
<keyword evidence="3" id="KW-1185">Reference proteome</keyword>
<accession>A0ABT5HI87</accession>
<feature type="signal peptide" evidence="1">
    <location>
        <begin position="1"/>
        <end position="29"/>
    </location>
</feature>
<protein>
    <submittedName>
        <fullName evidence="2">BNR repeat-containing protein</fullName>
    </submittedName>
</protein>
<keyword evidence="1" id="KW-0732">Signal</keyword>
<evidence type="ECO:0000313" key="3">
    <source>
        <dbReference type="Proteomes" id="UP001218579"/>
    </source>
</evidence>
<dbReference type="Pfam" id="PF15892">
    <property type="entry name" value="BNR_4"/>
    <property type="match status" value="1"/>
</dbReference>
<dbReference type="RefSeq" id="WP_272744276.1">
    <property type="nucleotide sequence ID" value="NZ_JAQQKV010000001.1"/>
</dbReference>
<proteinExistence type="predicted"/>
<evidence type="ECO:0000256" key="1">
    <source>
        <dbReference type="SAM" id="SignalP"/>
    </source>
</evidence>
<evidence type="ECO:0000313" key="2">
    <source>
        <dbReference type="EMBL" id="MDC7675961.1"/>
    </source>
</evidence>
<gene>
    <name evidence="2" type="ORF">PQU98_07465</name>
</gene>